<reference evidence="2 3" key="1">
    <citation type="submission" date="2016-07" db="EMBL/GenBank/DDBJ databases">
        <title>Draft genome of Scalindua rubra, obtained from a brine-seawater interface in the Red Sea, sheds light on salt adaptation in anammox bacteria.</title>
        <authorList>
            <person name="Speth D.R."/>
            <person name="Lagkouvardos I."/>
            <person name="Wang Y."/>
            <person name="Qian P.-Y."/>
            <person name="Dutilh B.E."/>
            <person name="Jetten M.S."/>
        </authorList>
    </citation>
    <scope>NUCLEOTIDE SEQUENCE [LARGE SCALE GENOMIC DNA]</scope>
    <source>
        <strain evidence="2">BSI-1</strain>
    </source>
</reference>
<feature type="region of interest" description="Disordered" evidence="1">
    <location>
        <begin position="1"/>
        <end position="21"/>
    </location>
</feature>
<proteinExistence type="predicted"/>
<organism evidence="2 3">
    <name type="scientific">Candidatus Scalindua rubra</name>
    <dbReference type="NCBI Taxonomy" id="1872076"/>
    <lineage>
        <taxon>Bacteria</taxon>
        <taxon>Pseudomonadati</taxon>
        <taxon>Planctomycetota</taxon>
        <taxon>Candidatus Brocadiia</taxon>
        <taxon>Candidatus Brocadiales</taxon>
        <taxon>Candidatus Scalinduaceae</taxon>
        <taxon>Candidatus Scalindua</taxon>
    </lineage>
</organism>
<accession>A0A1E3XD85</accession>
<protein>
    <submittedName>
        <fullName evidence="2">Uncharacterized protein</fullName>
    </submittedName>
</protein>
<dbReference type="AlphaFoldDB" id="A0A1E3XD85"/>
<evidence type="ECO:0000313" key="3">
    <source>
        <dbReference type="Proteomes" id="UP000094056"/>
    </source>
</evidence>
<feature type="compositionally biased region" description="Basic and acidic residues" evidence="1">
    <location>
        <begin position="1"/>
        <end position="15"/>
    </location>
</feature>
<comment type="caution">
    <text evidence="2">The sequence shown here is derived from an EMBL/GenBank/DDBJ whole genome shotgun (WGS) entry which is preliminary data.</text>
</comment>
<sequence>MLEIKPESLDPRETDILFQDSPDEGLPECICSRCKQQIGEDELAIRLFINEGRDGEYRYCERCISQ</sequence>
<dbReference type="Proteomes" id="UP000094056">
    <property type="component" value="Unassembled WGS sequence"/>
</dbReference>
<evidence type="ECO:0000313" key="2">
    <source>
        <dbReference type="EMBL" id="ODS33558.1"/>
    </source>
</evidence>
<evidence type="ECO:0000256" key="1">
    <source>
        <dbReference type="SAM" id="MobiDB-lite"/>
    </source>
</evidence>
<gene>
    <name evidence="2" type="ORF">SCARUB_01292</name>
</gene>
<name>A0A1E3XD85_9BACT</name>
<dbReference type="EMBL" id="MAYW01000025">
    <property type="protein sequence ID" value="ODS33558.1"/>
    <property type="molecule type" value="Genomic_DNA"/>
</dbReference>